<keyword evidence="1" id="KW-0732">Signal</keyword>
<dbReference type="Proteomes" id="UP000828390">
    <property type="component" value="Unassembled WGS sequence"/>
</dbReference>
<gene>
    <name evidence="2" type="ORF">DPMN_109365</name>
</gene>
<comment type="caution">
    <text evidence="2">The sequence shown here is derived from an EMBL/GenBank/DDBJ whole genome shotgun (WGS) entry which is preliminary data.</text>
</comment>
<evidence type="ECO:0000313" key="2">
    <source>
        <dbReference type="EMBL" id="KAH3835996.1"/>
    </source>
</evidence>
<feature type="chain" id="PRO_5039468984" evidence="1">
    <location>
        <begin position="27"/>
        <end position="106"/>
    </location>
</feature>
<organism evidence="2 3">
    <name type="scientific">Dreissena polymorpha</name>
    <name type="common">Zebra mussel</name>
    <name type="synonym">Mytilus polymorpha</name>
    <dbReference type="NCBI Taxonomy" id="45954"/>
    <lineage>
        <taxon>Eukaryota</taxon>
        <taxon>Metazoa</taxon>
        <taxon>Spiralia</taxon>
        <taxon>Lophotrochozoa</taxon>
        <taxon>Mollusca</taxon>
        <taxon>Bivalvia</taxon>
        <taxon>Autobranchia</taxon>
        <taxon>Heteroconchia</taxon>
        <taxon>Euheterodonta</taxon>
        <taxon>Imparidentia</taxon>
        <taxon>Neoheterodontei</taxon>
        <taxon>Myida</taxon>
        <taxon>Dreissenoidea</taxon>
        <taxon>Dreissenidae</taxon>
        <taxon>Dreissena</taxon>
    </lineage>
</organism>
<sequence length="106" mass="11837">MTGVSCSHPMGALWFLVHNLCEPVLTISVSQCTWPSQSLCRSCGPKTSPCDIKPFEIKTDVLVWTMPGLTYVPPQNIYQTISNTTTFHKSGNSRNQNLETSSLWFI</sequence>
<protein>
    <submittedName>
        <fullName evidence="2">Uncharacterized protein</fullName>
    </submittedName>
</protein>
<evidence type="ECO:0000256" key="1">
    <source>
        <dbReference type="SAM" id="SignalP"/>
    </source>
</evidence>
<accession>A0A9D4QLW1</accession>
<keyword evidence="3" id="KW-1185">Reference proteome</keyword>
<dbReference type="EMBL" id="JAIWYP010000004">
    <property type="protein sequence ID" value="KAH3835996.1"/>
    <property type="molecule type" value="Genomic_DNA"/>
</dbReference>
<dbReference type="AlphaFoldDB" id="A0A9D4QLW1"/>
<proteinExistence type="predicted"/>
<reference evidence="2" key="1">
    <citation type="journal article" date="2019" name="bioRxiv">
        <title>The Genome of the Zebra Mussel, Dreissena polymorpha: A Resource for Invasive Species Research.</title>
        <authorList>
            <person name="McCartney M.A."/>
            <person name="Auch B."/>
            <person name="Kono T."/>
            <person name="Mallez S."/>
            <person name="Zhang Y."/>
            <person name="Obille A."/>
            <person name="Becker A."/>
            <person name="Abrahante J.E."/>
            <person name="Garbe J."/>
            <person name="Badalamenti J.P."/>
            <person name="Herman A."/>
            <person name="Mangelson H."/>
            <person name="Liachko I."/>
            <person name="Sullivan S."/>
            <person name="Sone E.D."/>
            <person name="Koren S."/>
            <person name="Silverstein K.A.T."/>
            <person name="Beckman K.B."/>
            <person name="Gohl D.M."/>
        </authorList>
    </citation>
    <scope>NUCLEOTIDE SEQUENCE</scope>
    <source>
        <strain evidence="2">Duluth1</strain>
        <tissue evidence="2">Whole animal</tissue>
    </source>
</reference>
<feature type="signal peptide" evidence="1">
    <location>
        <begin position="1"/>
        <end position="26"/>
    </location>
</feature>
<evidence type="ECO:0000313" key="3">
    <source>
        <dbReference type="Proteomes" id="UP000828390"/>
    </source>
</evidence>
<name>A0A9D4QLW1_DREPO</name>
<reference evidence="2" key="2">
    <citation type="submission" date="2020-11" db="EMBL/GenBank/DDBJ databases">
        <authorList>
            <person name="McCartney M.A."/>
            <person name="Auch B."/>
            <person name="Kono T."/>
            <person name="Mallez S."/>
            <person name="Becker A."/>
            <person name="Gohl D.M."/>
            <person name="Silverstein K.A.T."/>
            <person name="Koren S."/>
            <person name="Bechman K.B."/>
            <person name="Herman A."/>
            <person name="Abrahante J.E."/>
            <person name="Garbe J."/>
        </authorList>
    </citation>
    <scope>NUCLEOTIDE SEQUENCE</scope>
    <source>
        <strain evidence="2">Duluth1</strain>
        <tissue evidence="2">Whole animal</tissue>
    </source>
</reference>